<accession>A0A974WIV7</accession>
<dbReference type="PANTHER" id="PTHR47506">
    <property type="entry name" value="TRANSCRIPTIONAL REGULATORY PROTEIN"/>
    <property type="match status" value="1"/>
</dbReference>
<keyword evidence="2 4" id="KW-0238">DNA-binding</keyword>
<evidence type="ECO:0000256" key="1">
    <source>
        <dbReference type="ARBA" id="ARBA00023015"/>
    </source>
</evidence>
<evidence type="ECO:0000259" key="5">
    <source>
        <dbReference type="PROSITE" id="PS50977"/>
    </source>
</evidence>
<evidence type="ECO:0000256" key="4">
    <source>
        <dbReference type="PROSITE-ProRule" id="PRU00335"/>
    </source>
</evidence>
<protein>
    <submittedName>
        <fullName evidence="6">TetR/AcrR family transcriptional regulator</fullName>
    </submittedName>
</protein>
<evidence type="ECO:0000256" key="3">
    <source>
        <dbReference type="ARBA" id="ARBA00023163"/>
    </source>
</evidence>
<dbReference type="RefSeq" id="WP_205722525.1">
    <property type="nucleotide sequence ID" value="NZ_CP070608.1"/>
</dbReference>
<dbReference type="Gene3D" id="1.10.357.10">
    <property type="entry name" value="Tetracycline Repressor, domain 2"/>
    <property type="match status" value="1"/>
</dbReference>
<dbReference type="Proteomes" id="UP000662783">
    <property type="component" value="Chromosome"/>
</dbReference>
<dbReference type="KEGG" id="fuv:JR347_02750"/>
<keyword evidence="7" id="KW-1185">Reference proteome</keyword>
<keyword evidence="1" id="KW-0805">Transcription regulation</keyword>
<name>A0A974WIV7_9BACT</name>
<dbReference type="InterPro" id="IPR036271">
    <property type="entry name" value="Tet_transcr_reg_TetR-rel_C_sf"/>
</dbReference>
<evidence type="ECO:0000256" key="2">
    <source>
        <dbReference type="ARBA" id="ARBA00023125"/>
    </source>
</evidence>
<dbReference type="SUPFAM" id="SSF48498">
    <property type="entry name" value="Tetracyclin repressor-like, C-terminal domain"/>
    <property type="match status" value="1"/>
</dbReference>
<keyword evidence="3" id="KW-0804">Transcription</keyword>
<proteinExistence type="predicted"/>
<organism evidence="6 7">
    <name type="scientific">Fulvivirga lutea</name>
    <dbReference type="NCBI Taxonomy" id="2810512"/>
    <lineage>
        <taxon>Bacteria</taxon>
        <taxon>Pseudomonadati</taxon>
        <taxon>Bacteroidota</taxon>
        <taxon>Cytophagia</taxon>
        <taxon>Cytophagales</taxon>
        <taxon>Fulvivirgaceae</taxon>
        <taxon>Fulvivirga</taxon>
    </lineage>
</organism>
<dbReference type="InterPro" id="IPR009057">
    <property type="entry name" value="Homeodomain-like_sf"/>
</dbReference>
<feature type="DNA-binding region" description="H-T-H motif" evidence="4">
    <location>
        <begin position="24"/>
        <end position="43"/>
    </location>
</feature>
<reference evidence="6" key="1">
    <citation type="submission" date="2021-02" db="EMBL/GenBank/DDBJ databases">
        <title>Fulvivirga sp. S481 isolated from sea water.</title>
        <authorList>
            <person name="Bae S.S."/>
            <person name="Baek K."/>
        </authorList>
    </citation>
    <scope>NUCLEOTIDE SEQUENCE</scope>
    <source>
        <strain evidence="6">S481</strain>
    </source>
</reference>
<dbReference type="SUPFAM" id="SSF46689">
    <property type="entry name" value="Homeodomain-like"/>
    <property type="match status" value="1"/>
</dbReference>
<sequence length="182" mass="20212">MSTKSTIINLADRLIRKNGYHAFSYADIASRLKIKNAAVHYHFPTKGDLGAAVIDKSRSQFQESIKQWGVDSPKTQLENFLNIYSSIGSQHLVCFMGALGPSFDSLPVVMQESLTKASNEIRVWLQNILSQGKQEGSLHFIEPVEERADLIVTSLLASLILNKVSGEDILKNTSNSIKKHLI</sequence>
<dbReference type="PROSITE" id="PS50977">
    <property type="entry name" value="HTH_TETR_2"/>
    <property type="match status" value="1"/>
</dbReference>
<evidence type="ECO:0000313" key="6">
    <source>
        <dbReference type="EMBL" id="QSE98017.1"/>
    </source>
</evidence>
<dbReference type="EMBL" id="CP070608">
    <property type="protein sequence ID" value="QSE98017.1"/>
    <property type="molecule type" value="Genomic_DNA"/>
</dbReference>
<dbReference type="GO" id="GO:0003677">
    <property type="term" value="F:DNA binding"/>
    <property type="evidence" value="ECO:0007669"/>
    <property type="project" value="UniProtKB-UniRule"/>
</dbReference>
<dbReference type="Pfam" id="PF00440">
    <property type="entry name" value="TetR_N"/>
    <property type="match status" value="1"/>
</dbReference>
<gene>
    <name evidence="6" type="ORF">JR347_02750</name>
</gene>
<feature type="domain" description="HTH tetR-type" evidence="5">
    <location>
        <begin position="1"/>
        <end position="61"/>
    </location>
</feature>
<dbReference type="PANTHER" id="PTHR47506:SF1">
    <property type="entry name" value="HTH-TYPE TRANSCRIPTIONAL REGULATOR YJDC"/>
    <property type="match status" value="1"/>
</dbReference>
<evidence type="ECO:0000313" key="7">
    <source>
        <dbReference type="Proteomes" id="UP000662783"/>
    </source>
</evidence>
<dbReference type="AlphaFoldDB" id="A0A974WIV7"/>
<dbReference type="InterPro" id="IPR001647">
    <property type="entry name" value="HTH_TetR"/>
</dbReference>